<dbReference type="InterPro" id="IPR009072">
    <property type="entry name" value="Histone-fold"/>
</dbReference>
<dbReference type="HOGENOM" id="CLU_062828_9_0_1"/>
<dbReference type="KEGG" id="lbc:LACBIDRAFT_296217"/>
<comment type="subcellular location">
    <subcellularLocation>
        <location evidence="1">Nucleus</location>
    </subcellularLocation>
</comment>
<dbReference type="AlphaFoldDB" id="B0D892"/>
<dbReference type="InterPro" id="IPR002119">
    <property type="entry name" value="Histone_H2A"/>
</dbReference>
<dbReference type="Gene3D" id="1.10.20.10">
    <property type="entry name" value="Histone, subunit A"/>
    <property type="match status" value="1"/>
</dbReference>
<dbReference type="InParanoid" id="B0D892"/>
<dbReference type="PRINTS" id="PR00620">
    <property type="entry name" value="HISTONEH2A"/>
</dbReference>
<comment type="subunit">
    <text evidence="1">The nucleosome is a histone octamer containing two molecules each of H2A, H2B, H3 and H4 assembled in one H3-H4 heterotetramer and two H2A-H2B heterodimers. The octamer wraps approximately 147 bp of DNA.</text>
</comment>
<dbReference type="RefSeq" id="XP_001880352.1">
    <property type="nucleotide sequence ID" value="XM_001880317.1"/>
</dbReference>
<reference evidence="2 3" key="1">
    <citation type="journal article" date="2008" name="Nature">
        <title>The genome of Laccaria bicolor provides insights into mycorrhizal symbiosis.</title>
        <authorList>
            <person name="Martin F."/>
            <person name="Aerts A."/>
            <person name="Ahren D."/>
            <person name="Brun A."/>
            <person name="Danchin E.G.J."/>
            <person name="Duchaussoy F."/>
            <person name="Gibon J."/>
            <person name="Kohler A."/>
            <person name="Lindquist E."/>
            <person name="Pereda V."/>
            <person name="Salamov A."/>
            <person name="Shapiro H.J."/>
            <person name="Wuyts J."/>
            <person name="Blaudez D."/>
            <person name="Buee M."/>
            <person name="Brokstein P."/>
            <person name="Canbaeck B."/>
            <person name="Cohen D."/>
            <person name="Courty P.E."/>
            <person name="Coutinho P.M."/>
            <person name="Delaruelle C."/>
            <person name="Detter J.C."/>
            <person name="Deveau A."/>
            <person name="DiFazio S."/>
            <person name="Duplessis S."/>
            <person name="Fraissinet-Tachet L."/>
            <person name="Lucic E."/>
            <person name="Frey-Klett P."/>
            <person name="Fourrey C."/>
            <person name="Feussner I."/>
            <person name="Gay G."/>
            <person name="Grimwood J."/>
            <person name="Hoegger P.J."/>
            <person name="Jain P."/>
            <person name="Kilaru S."/>
            <person name="Labbe J."/>
            <person name="Lin Y.C."/>
            <person name="Legue V."/>
            <person name="Le Tacon F."/>
            <person name="Marmeisse R."/>
            <person name="Melayah D."/>
            <person name="Montanini B."/>
            <person name="Muratet M."/>
            <person name="Nehls U."/>
            <person name="Niculita-Hirzel H."/>
            <person name="Oudot-Le Secq M.P."/>
            <person name="Peter M."/>
            <person name="Quesneville H."/>
            <person name="Rajashekar B."/>
            <person name="Reich M."/>
            <person name="Rouhier N."/>
            <person name="Schmutz J."/>
            <person name="Yin T."/>
            <person name="Chalot M."/>
            <person name="Henrissat B."/>
            <person name="Kuees U."/>
            <person name="Lucas S."/>
            <person name="Van de Peer Y."/>
            <person name="Podila G.K."/>
            <person name="Polle A."/>
            <person name="Pukkila P.J."/>
            <person name="Richardson P.M."/>
            <person name="Rouze P."/>
            <person name="Sanders I.R."/>
            <person name="Stajich J.E."/>
            <person name="Tunlid A."/>
            <person name="Tuskan G."/>
            <person name="Grigoriev I.V."/>
        </authorList>
    </citation>
    <scope>NUCLEOTIDE SEQUENCE [LARGE SCALE GENOMIC DNA]</scope>
    <source>
        <strain evidence="3">S238N-H82 / ATCC MYA-4686</strain>
    </source>
</reference>
<dbReference type="EMBL" id="DS547100">
    <property type="protein sequence ID" value="EDR09039.1"/>
    <property type="molecule type" value="Genomic_DNA"/>
</dbReference>
<dbReference type="PANTHER" id="PTHR23430">
    <property type="entry name" value="HISTONE H2A"/>
    <property type="match status" value="1"/>
</dbReference>
<sequence length="82" mass="9185">MPGGPRRIHRMLKKGNYSASVLALQVYLAAVLAAEILELAGNAARDNKKDRIVPRHMQPAIRNDKEYLAPDTCLMFAYFPCL</sequence>
<accession>B0D892</accession>
<protein>
    <recommendedName>
        <fullName evidence="1">Histone H2A</fullName>
    </recommendedName>
</protein>
<evidence type="ECO:0000313" key="2">
    <source>
        <dbReference type="EMBL" id="EDR09039.1"/>
    </source>
</evidence>
<keyword evidence="3" id="KW-1185">Reference proteome</keyword>
<keyword evidence="1" id="KW-0158">Chromosome</keyword>
<dbReference type="GO" id="GO:0005634">
    <property type="term" value="C:nucleus"/>
    <property type="evidence" value="ECO:0007669"/>
    <property type="project" value="UniProtKB-SubCell"/>
</dbReference>
<name>B0D892_LACBS</name>
<keyword evidence="1" id="KW-0238">DNA-binding</keyword>
<dbReference type="SUPFAM" id="SSF47113">
    <property type="entry name" value="Histone-fold"/>
    <property type="match status" value="1"/>
</dbReference>
<keyword evidence="1" id="KW-0544">Nucleosome core</keyword>
<organism evidence="3">
    <name type="scientific">Laccaria bicolor (strain S238N-H82 / ATCC MYA-4686)</name>
    <name type="common">Bicoloured deceiver</name>
    <name type="synonym">Laccaria laccata var. bicolor</name>
    <dbReference type="NCBI Taxonomy" id="486041"/>
    <lineage>
        <taxon>Eukaryota</taxon>
        <taxon>Fungi</taxon>
        <taxon>Dikarya</taxon>
        <taxon>Basidiomycota</taxon>
        <taxon>Agaricomycotina</taxon>
        <taxon>Agaricomycetes</taxon>
        <taxon>Agaricomycetidae</taxon>
        <taxon>Agaricales</taxon>
        <taxon>Agaricineae</taxon>
        <taxon>Hydnangiaceae</taxon>
        <taxon>Laccaria</taxon>
    </lineage>
</organism>
<dbReference type="GO" id="GO:0003677">
    <property type="term" value="F:DNA binding"/>
    <property type="evidence" value="ECO:0007669"/>
    <property type="project" value="UniProtKB-KW"/>
</dbReference>
<dbReference type="SMART" id="SM00414">
    <property type="entry name" value="H2A"/>
    <property type="match status" value="1"/>
</dbReference>
<dbReference type="CDD" id="cd00074">
    <property type="entry name" value="HFD_H2A"/>
    <property type="match status" value="1"/>
</dbReference>
<gene>
    <name evidence="2" type="primary">HTA16204</name>
    <name evidence="2" type="ORF">LACBIDRAFT_296217</name>
</gene>
<evidence type="ECO:0000313" key="3">
    <source>
        <dbReference type="Proteomes" id="UP000001194"/>
    </source>
</evidence>
<dbReference type="GO" id="GO:0000786">
    <property type="term" value="C:nucleosome"/>
    <property type="evidence" value="ECO:0007669"/>
    <property type="project" value="UniProtKB-KW"/>
</dbReference>
<proteinExistence type="inferred from homology"/>
<evidence type="ECO:0000256" key="1">
    <source>
        <dbReference type="RuleBase" id="RU003767"/>
    </source>
</evidence>
<dbReference type="GO" id="GO:0046982">
    <property type="term" value="F:protein heterodimerization activity"/>
    <property type="evidence" value="ECO:0007669"/>
    <property type="project" value="InterPro"/>
</dbReference>
<dbReference type="STRING" id="486041.B0D892"/>
<comment type="similarity">
    <text evidence="1">Belongs to the histone H2A family.</text>
</comment>
<dbReference type="GO" id="GO:0030527">
    <property type="term" value="F:structural constituent of chromatin"/>
    <property type="evidence" value="ECO:0007669"/>
    <property type="project" value="InterPro"/>
</dbReference>
<dbReference type="Proteomes" id="UP000001194">
    <property type="component" value="Unassembled WGS sequence"/>
</dbReference>
<dbReference type="GeneID" id="6075733"/>
<keyword evidence="1" id="KW-0539">Nucleus</keyword>